<keyword evidence="6 12" id="KW-0378">Hydrolase</keyword>
<accession>A0AAW0CE09</accession>
<evidence type="ECO:0000256" key="6">
    <source>
        <dbReference type="ARBA" id="ARBA00022801"/>
    </source>
</evidence>
<evidence type="ECO:0000256" key="2">
    <source>
        <dbReference type="ARBA" id="ARBA00001947"/>
    </source>
</evidence>
<feature type="domain" description="Nudix hydrolase" evidence="11">
    <location>
        <begin position="204"/>
        <end position="358"/>
    </location>
</feature>
<sequence length="411" mass="45569">MAKAQDKHVNVYAGSPLNRLGWLRTSSGFLNAIVASPRSRWILFKTGQPLVHADPKSGSKLTYLSTSSVLPLLGDRPFFGQGQTTGQPPSHEHSTSHTNALQASRHRGVPLVFLGVHEKGERVLPEKEVGAALKEGGEGAVQEFLDKDGSTPYFALDVDDRDLTIGEGKGAVLSQILDNIAKELGSGEQSKLEWVDPRAAVANMDRIEAGIFAEARTLVDWNMRNKTGEKILLGRNRRFPPKLYSALAGFLEPAETFEDCVVREMWEEVGVKVWGIQYHSGQPWPYPANLMLGWYARGDSNEEIRLDLDNELEGKQHLSTRDAVSLRDILDARWFTRNEVLSILGHETGTKMDSKTFSEKMEEEGQASKEATSAKSPKEPDFRVPPDSAMAGVLIRDWAEGRIKFDSEDSQ</sequence>
<organism evidence="12 13">
    <name type="scientific">Paramarasmius palmivorus</name>
    <dbReference type="NCBI Taxonomy" id="297713"/>
    <lineage>
        <taxon>Eukaryota</taxon>
        <taxon>Fungi</taxon>
        <taxon>Dikarya</taxon>
        <taxon>Basidiomycota</taxon>
        <taxon>Agaricomycotina</taxon>
        <taxon>Agaricomycetes</taxon>
        <taxon>Agaricomycetidae</taxon>
        <taxon>Agaricales</taxon>
        <taxon>Marasmiineae</taxon>
        <taxon>Marasmiaceae</taxon>
        <taxon>Paramarasmius</taxon>
    </lineage>
</organism>
<dbReference type="GO" id="GO:0005777">
    <property type="term" value="C:peroxisome"/>
    <property type="evidence" value="ECO:0007669"/>
    <property type="project" value="TreeGrafter"/>
</dbReference>
<dbReference type="InterPro" id="IPR015375">
    <property type="entry name" value="NADH_PPase-like_N"/>
</dbReference>
<comment type="catalytic activity">
    <reaction evidence="9">
        <text>a 5'-end NAD(+)-phospho-ribonucleoside in mRNA + H2O = a 5'-end phospho-adenosine-phospho-ribonucleoside in mRNA + beta-nicotinamide D-ribonucleotide + 2 H(+)</text>
        <dbReference type="Rhea" id="RHEA:60876"/>
        <dbReference type="Rhea" id="RHEA-COMP:15698"/>
        <dbReference type="Rhea" id="RHEA-COMP:15719"/>
        <dbReference type="ChEBI" id="CHEBI:14649"/>
        <dbReference type="ChEBI" id="CHEBI:15377"/>
        <dbReference type="ChEBI" id="CHEBI:15378"/>
        <dbReference type="ChEBI" id="CHEBI:144029"/>
        <dbReference type="ChEBI" id="CHEBI:144051"/>
    </reaction>
    <physiologicalReaction direction="left-to-right" evidence="9">
        <dbReference type="Rhea" id="RHEA:60877"/>
    </physiologicalReaction>
</comment>
<dbReference type="PROSITE" id="PS00893">
    <property type="entry name" value="NUDIX_BOX"/>
    <property type="match status" value="1"/>
</dbReference>
<comment type="cofactor">
    <cofactor evidence="2">
        <name>Zn(2+)</name>
        <dbReference type="ChEBI" id="CHEBI:29105"/>
    </cofactor>
</comment>
<feature type="region of interest" description="Disordered" evidence="10">
    <location>
        <begin position="77"/>
        <end position="103"/>
    </location>
</feature>
<keyword evidence="5" id="KW-0479">Metal-binding</keyword>
<name>A0AAW0CE09_9AGAR</name>
<evidence type="ECO:0000256" key="1">
    <source>
        <dbReference type="ARBA" id="ARBA00001946"/>
    </source>
</evidence>
<dbReference type="InterPro" id="IPR020084">
    <property type="entry name" value="NUDIX_hydrolase_CS"/>
</dbReference>
<dbReference type="GO" id="GO:0035529">
    <property type="term" value="F:NADH pyrophosphatase activity"/>
    <property type="evidence" value="ECO:0007669"/>
    <property type="project" value="TreeGrafter"/>
</dbReference>
<dbReference type="InterPro" id="IPR000086">
    <property type="entry name" value="NUDIX_hydrolase_dom"/>
</dbReference>
<evidence type="ECO:0000256" key="4">
    <source>
        <dbReference type="ARBA" id="ARBA00012381"/>
    </source>
</evidence>
<dbReference type="InterPro" id="IPR049734">
    <property type="entry name" value="NudC-like_C"/>
</dbReference>
<comment type="cofactor">
    <cofactor evidence="1">
        <name>Mg(2+)</name>
        <dbReference type="ChEBI" id="CHEBI:18420"/>
    </cofactor>
</comment>
<dbReference type="AlphaFoldDB" id="A0AAW0CE09"/>
<evidence type="ECO:0000256" key="10">
    <source>
        <dbReference type="SAM" id="MobiDB-lite"/>
    </source>
</evidence>
<dbReference type="InterPro" id="IPR015797">
    <property type="entry name" value="NUDIX_hydrolase-like_dom_sf"/>
</dbReference>
<dbReference type="Pfam" id="PF09296">
    <property type="entry name" value="NUDIX-like"/>
    <property type="match status" value="1"/>
</dbReference>
<dbReference type="SUPFAM" id="SSF55811">
    <property type="entry name" value="Nudix"/>
    <property type="match status" value="1"/>
</dbReference>
<dbReference type="GO" id="GO:0019677">
    <property type="term" value="P:NAD+ catabolic process"/>
    <property type="evidence" value="ECO:0007669"/>
    <property type="project" value="TreeGrafter"/>
</dbReference>
<dbReference type="InterPro" id="IPR050241">
    <property type="entry name" value="NAD-cap_RNA_hydrolase_NudC"/>
</dbReference>
<evidence type="ECO:0000256" key="9">
    <source>
        <dbReference type="ARBA" id="ARBA00023679"/>
    </source>
</evidence>
<keyword evidence="13" id="KW-1185">Reference proteome</keyword>
<dbReference type="GO" id="GO:0046872">
    <property type="term" value="F:metal ion binding"/>
    <property type="evidence" value="ECO:0007669"/>
    <property type="project" value="UniProtKB-KW"/>
</dbReference>
<evidence type="ECO:0000256" key="3">
    <source>
        <dbReference type="ARBA" id="ARBA00009595"/>
    </source>
</evidence>
<dbReference type="GO" id="GO:0006742">
    <property type="term" value="P:NADP+ catabolic process"/>
    <property type="evidence" value="ECO:0007669"/>
    <property type="project" value="TreeGrafter"/>
</dbReference>
<dbReference type="Gene3D" id="3.90.79.10">
    <property type="entry name" value="Nucleoside Triphosphate Pyrophosphohydrolase"/>
    <property type="match status" value="1"/>
</dbReference>
<evidence type="ECO:0000313" key="12">
    <source>
        <dbReference type="EMBL" id="KAK7036448.1"/>
    </source>
</evidence>
<dbReference type="Pfam" id="PF00293">
    <property type="entry name" value="NUDIX"/>
    <property type="match status" value="1"/>
</dbReference>
<dbReference type="GO" id="GO:0005829">
    <property type="term" value="C:cytosol"/>
    <property type="evidence" value="ECO:0007669"/>
    <property type="project" value="TreeGrafter"/>
</dbReference>
<evidence type="ECO:0000259" key="11">
    <source>
        <dbReference type="PROSITE" id="PS51462"/>
    </source>
</evidence>
<gene>
    <name evidence="12" type="primary">NPY1_2</name>
    <name evidence="12" type="ORF">VNI00_011645</name>
</gene>
<evidence type="ECO:0000256" key="8">
    <source>
        <dbReference type="ARBA" id="ARBA00023027"/>
    </source>
</evidence>
<evidence type="ECO:0000256" key="7">
    <source>
        <dbReference type="ARBA" id="ARBA00022842"/>
    </source>
</evidence>
<comment type="similarity">
    <text evidence="3">Belongs to the Nudix hydrolase family. NudC subfamily.</text>
</comment>
<reference evidence="12 13" key="1">
    <citation type="submission" date="2024-01" db="EMBL/GenBank/DDBJ databases">
        <title>A draft genome for a cacao thread blight-causing isolate of Paramarasmius palmivorus.</title>
        <authorList>
            <person name="Baruah I.K."/>
            <person name="Bukari Y."/>
            <person name="Amoako-Attah I."/>
            <person name="Meinhardt L.W."/>
            <person name="Bailey B.A."/>
            <person name="Cohen S.P."/>
        </authorList>
    </citation>
    <scope>NUCLEOTIDE SEQUENCE [LARGE SCALE GENOMIC DNA]</scope>
    <source>
        <strain evidence="12 13">GH-12</strain>
    </source>
</reference>
<comment type="caution">
    <text evidence="12">The sequence shown here is derived from an EMBL/GenBank/DDBJ whole genome shotgun (WGS) entry which is preliminary data.</text>
</comment>
<dbReference type="EMBL" id="JAYKXP010000051">
    <property type="protein sequence ID" value="KAK7036448.1"/>
    <property type="molecule type" value="Genomic_DNA"/>
</dbReference>
<dbReference type="PANTHER" id="PTHR42904">
    <property type="entry name" value="NUDIX HYDROLASE, NUDC SUBFAMILY"/>
    <property type="match status" value="1"/>
</dbReference>
<evidence type="ECO:0000256" key="5">
    <source>
        <dbReference type="ARBA" id="ARBA00022723"/>
    </source>
</evidence>
<protein>
    <recommendedName>
        <fullName evidence="4">NAD(+) diphosphatase</fullName>
        <ecNumber evidence="4">3.6.1.22</ecNumber>
    </recommendedName>
</protein>
<dbReference type="EC" id="3.6.1.22" evidence="4"/>
<dbReference type="CDD" id="cd03429">
    <property type="entry name" value="NUDIX_NADH_pyrophosphatase_Nudt13"/>
    <property type="match status" value="1"/>
</dbReference>
<evidence type="ECO:0000313" key="13">
    <source>
        <dbReference type="Proteomes" id="UP001383192"/>
    </source>
</evidence>
<dbReference type="PROSITE" id="PS51462">
    <property type="entry name" value="NUDIX"/>
    <property type="match status" value="1"/>
</dbReference>
<keyword evidence="8" id="KW-0520">NAD</keyword>
<dbReference type="Proteomes" id="UP001383192">
    <property type="component" value="Unassembled WGS sequence"/>
</dbReference>
<proteinExistence type="inferred from homology"/>
<keyword evidence="7" id="KW-0460">Magnesium</keyword>
<dbReference type="PANTHER" id="PTHR42904:SF6">
    <property type="entry name" value="NAD-CAPPED RNA HYDROLASE NUDT12"/>
    <property type="match status" value="1"/>
</dbReference>
<feature type="region of interest" description="Disordered" evidence="10">
    <location>
        <begin position="352"/>
        <end position="388"/>
    </location>
</feature>